<dbReference type="InterPro" id="IPR028281">
    <property type="entry name" value="Sirohaem_synthase_central"/>
</dbReference>
<keyword evidence="4" id="KW-0489">Methyltransferase</keyword>
<comment type="function">
    <text evidence="16">Siroheme synthase involved in methionine biosynthesis.</text>
</comment>
<dbReference type="Pfam" id="PF13241">
    <property type="entry name" value="NAD_binding_7"/>
    <property type="match status" value="1"/>
</dbReference>
<dbReference type="GO" id="GO:0009086">
    <property type="term" value="P:methionine biosynthetic process"/>
    <property type="evidence" value="ECO:0007669"/>
    <property type="project" value="UniProtKB-KW"/>
</dbReference>
<keyword evidence="21" id="KW-1185">Reference proteome</keyword>
<dbReference type="FunFam" id="3.40.1010.10:FF:000006">
    <property type="entry name" value="Siroheme synthase, putative"/>
    <property type="match status" value="1"/>
</dbReference>
<keyword evidence="13" id="KW-0511">Multifunctional enzyme</keyword>
<feature type="domain" description="Tetrapyrrole methylase" evidence="17">
    <location>
        <begin position="286"/>
        <end position="493"/>
    </location>
</feature>
<evidence type="ECO:0000256" key="14">
    <source>
        <dbReference type="ARBA" id="ARBA00047561"/>
    </source>
</evidence>
<keyword evidence="8" id="KW-0560">Oxidoreductase</keyword>
<dbReference type="InterPro" id="IPR028162">
    <property type="entry name" value="Met8_C"/>
</dbReference>
<dbReference type="FunCoup" id="A0A168QXX7">
    <property type="interactions" value="124"/>
</dbReference>
<evidence type="ECO:0000313" key="21">
    <source>
        <dbReference type="Proteomes" id="UP000078561"/>
    </source>
</evidence>
<feature type="domain" description="Siroheme biosynthesis protein Met8 C-terminal" evidence="18">
    <location>
        <begin position="179"/>
        <end position="243"/>
    </location>
</feature>
<evidence type="ECO:0000256" key="8">
    <source>
        <dbReference type="ARBA" id="ARBA00023002"/>
    </source>
</evidence>
<evidence type="ECO:0000256" key="16">
    <source>
        <dbReference type="ARBA" id="ARBA00055636"/>
    </source>
</evidence>
<dbReference type="GO" id="GO:0019354">
    <property type="term" value="P:siroheme biosynthetic process"/>
    <property type="evidence" value="ECO:0007669"/>
    <property type="project" value="UniProtKB-UniPathway"/>
</dbReference>
<dbReference type="InterPro" id="IPR035996">
    <property type="entry name" value="4pyrrol_Methylase_sf"/>
</dbReference>
<dbReference type="InterPro" id="IPR036291">
    <property type="entry name" value="NAD(P)-bd_dom_sf"/>
</dbReference>
<dbReference type="GO" id="GO:0004851">
    <property type="term" value="F:uroporphyrin-III C-methyltransferase activity"/>
    <property type="evidence" value="ECO:0007669"/>
    <property type="project" value="UniProtKB-EC"/>
</dbReference>
<comment type="catalytic activity">
    <reaction evidence="14">
        <text>precorrin-2 + NAD(+) = sirohydrochlorin + NADH + 2 H(+)</text>
        <dbReference type="Rhea" id="RHEA:15613"/>
        <dbReference type="ChEBI" id="CHEBI:15378"/>
        <dbReference type="ChEBI" id="CHEBI:57540"/>
        <dbReference type="ChEBI" id="CHEBI:57945"/>
        <dbReference type="ChEBI" id="CHEBI:58351"/>
        <dbReference type="ChEBI" id="CHEBI:58827"/>
        <dbReference type="EC" id="1.3.1.76"/>
    </reaction>
</comment>
<evidence type="ECO:0000259" key="18">
    <source>
        <dbReference type="Pfam" id="PF14823"/>
    </source>
</evidence>
<dbReference type="SUPFAM" id="SSF53790">
    <property type="entry name" value="Tetrapyrrole methylase"/>
    <property type="match status" value="1"/>
</dbReference>
<evidence type="ECO:0000256" key="12">
    <source>
        <dbReference type="ARBA" id="ARBA00023244"/>
    </source>
</evidence>
<dbReference type="Gene3D" id="3.40.1010.10">
    <property type="entry name" value="Cobalt-precorrin-4 Transmethylase, Domain 1"/>
    <property type="match status" value="1"/>
</dbReference>
<dbReference type="FunFam" id="3.30.950.10:FF:000005">
    <property type="entry name" value="Uroporphyrin-III c-methyltransferase, putative"/>
    <property type="match status" value="1"/>
</dbReference>
<dbReference type="Gene3D" id="1.10.3280.10">
    <property type="entry name" value="Siroheme synthase, domain 3"/>
    <property type="match status" value="1"/>
</dbReference>
<dbReference type="InterPro" id="IPR050161">
    <property type="entry name" value="Siro_Cobalamin_biosynth"/>
</dbReference>
<evidence type="ECO:0000256" key="7">
    <source>
        <dbReference type="ARBA" id="ARBA00022691"/>
    </source>
</evidence>
<dbReference type="Pfam" id="PF00590">
    <property type="entry name" value="TP_methylase"/>
    <property type="match status" value="1"/>
</dbReference>
<accession>A0A168QXX7</accession>
<feature type="domain" description="Siroheme synthase central" evidence="19">
    <location>
        <begin position="150"/>
        <end position="174"/>
    </location>
</feature>
<dbReference type="Pfam" id="PF14823">
    <property type="entry name" value="Sirohm_synth_C"/>
    <property type="match status" value="1"/>
</dbReference>
<evidence type="ECO:0000256" key="2">
    <source>
        <dbReference type="ARBA" id="ARBA00005879"/>
    </source>
</evidence>
<dbReference type="NCBIfam" id="TIGR01469">
    <property type="entry name" value="cobA_cysG_Cterm"/>
    <property type="match status" value="1"/>
</dbReference>
<evidence type="ECO:0000259" key="19">
    <source>
        <dbReference type="Pfam" id="PF14824"/>
    </source>
</evidence>
<gene>
    <name evidence="20" type="primary">ABSGL_11617.1 scaffold 12295</name>
</gene>
<keyword evidence="5" id="KW-0028">Amino-acid biosynthesis</keyword>
<dbReference type="NCBIfam" id="NF004790">
    <property type="entry name" value="PRK06136.1"/>
    <property type="match status" value="1"/>
</dbReference>
<comment type="pathway">
    <text evidence="1">Porphyrin-containing compound metabolism; siroheme biosynthesis; sirohydrochlorin from precorrin-2: step 1/1.</text>
</comment>
<keyword evidence="7" id="KW-0949">S-adenosyl-L-methionine</keyword>
<dbReference type="InterPro" id="IPR006366">
    <property type="entry name" value="CobA/CysG_C"/>
</dbReference>
<keyword evidence="12" id="KW-0627">Porphyrin biosynthesis</keyword>
<dbReference type="GO" id="GO:0016829">
    <property type="term" value="F:lyase activity"/>
    <property type="evidence" value="ECO:0007669"/>
    <property type="project" value="UniProtKB-KW"/>
</dbReference>
<dbReference type="NCBIfam" id="TIGR01470">
    <property type="entry name" value="cysG_Nterm"/>
    <property type="match status" value="1"/>
</dbReference>
<dbReference type="UniPathway" id="UPA00262">
    <property type="reaction ID" value="UER00222"/>
</dbReference>
<dbReference type="OMA" id="TPCAIVE"/>
<comment type="catalytic activity">
    <reaction evidence="15">
        <text>uroporphyrinogen III + 2 S-adenosyl-L-methionine = precorrin-2 + 2 S-adenosyl-L-homocysteine + H(+)</text>
        <dbReference type="Rhea" id="RHEA:32459"/>
        <dbReference type="ChEBI" id="CHEBI:15378"/>
        <dbReference type="ChEBI" id="CHEBI:57308"/>
        <dbReference type="ChEBI" id="CHEBI:57856"/>
        <dbReference type="ChEBI" id="CHEBI:58827"/>
        <dbReference type="ChEBI" id="CHEBI:59789"/>
        <dbReference type="EC" id="2.1.1.107"/>
    </reaction>
</comment>
<evidence type="ECO:0000256" key="1">
    <source>
        <dbReference type="ARBA" id="ARBA00005010"/>
    </source>
</evidence>
<evidence type="ECO:0000256" key="11">
    <source>
        <dbReference type="ARBA" id="ARBA00023239"/>
    </source>
</evidence>
<dbReference type="Pfam" id="PF14824">
    <property type="entry name" value="Sirohm_synth_M"/>
    <property type="match status" value="1"/>
</dbReference>
<dbReference type="EMBL" id="LT554468">
    <property type="protein sequence ID" value="SAM05742.1"/>
    <property type="molecule type" value="Genomic_DNA"/>
</dbReference>
<keyword evidence="3" id="KW-0169">Cobalamin biosynthesis</keyword>
<dbReference type="PANTHER" id="PTHR45790">
    <property type="entry name" value="SIROHEME SYNTHASE-RELATED"/>
    <property type="match status" value="1"/>
</dbReference>
<dbReference type="InterPro" id="IPR006367">
    <property type="entry name" value="Sirohaem_synthase_N"/>
</dbReference>
<evidence type="ECO:0000256" key="5">
    <source>
        <dbReference type="ARBA" id="ARBA00022605"/>
    </source>
</evidence>
<dbReference type="AlphaFoldDB" id="A0A168QXX7"/>
<dbReference type="InParanoid" id="A0A168QXX7"/>
<dbReference type="InterPro" id="IPR014777">
    <property type="entry name" value="4pyrrole_Mease_sub1"/>
</dbReference>
<keyword evidence="9" id="KW-0520">NAD</keyword>
<evidence type="ECO:0000256" key="9">
    <source>
        <dbReference type="ARBA" id="ARBA00023027"/>
    </source>
</evidence>
<dbReference type="InterPro" id="IPR014776">
    <property type="entry name" value="4pyrrole_Mease_sub2"/>
</dbReference>
<sequence>MISSVVSPQNAAPVAPNVPTPEGGASLMVAFQCQRKKMVVVGSNSIAANRVLTLLEADAQVVLVGDQATMVPELVYRIQQGQVHYGGSQWEGPSLLADAHMVFICQTVTSGDSSSVVDDMVQQCRQSRVPVNVTDRNDLCDFFMTSTYRDQSLQIAVSTNGQASKLANRIRRHVISGLPAKLGQAVQRMGALRKRIRQSDPSDSAKSRRMAWLAQISEYWSLDRLAKLSDADMNDLLESYKQQDEGYSSTEHTPADVTAATSKLKREATGALVTETGGDENEQVGTITLVGSGPGDPNLLTLSAHQAIKDADLVLSDKIVPAEVIALVECELKIARKFPGNADAAQHEFNALALVALKQGKKVVRLKQGDPFLFGRGGEEVIFFRNHGYETKVIPGISSSVAAPLLAGIPLTHRSVASQFLVTTGTGQKNSPVDLPVFEPSRTDVFLMAIHRLDALVADLIGKQHYPTDIPCAIVERASCVDQRVVYGTLATISEVLESAGGSRPPGLLIIGRAINVLKQDYLPTDGVIKDLLLNEQQHSVESKLLQLHDPEGVY</sequence>
<evidence type="ECO:0000256" key="10">
    <source>
        <dbReference type="ARBA" id="ARBA00023167"/>
    </source>
</evidence>
<dbReference type="GO" id="GO:0043115">
    <property type="term" value="F:precorrin-2 dehydrogenase activity"/>
    <property type="evidence" value="ECO:0007669"/>
    <property type="project" value="UniProtKB-EC"/>
</dbReference>
<dbReference type="STRING" id="4829.A0A168QXX7"/>
<evidence type="ECO:0000259" key="17">
    <source>
        <dbReference type="Pfam" id="PF00590"/>
    </source>
</evidence>
<dbReference type="GO" id="GO:0032259">
    <property type="term" value="P:methylation"/>
    <property type="evidence" value="ECO:0007669"/>
    <property type="project" value="UniProtKB-KW"/>
</dbReference>
<dbReference type="Gene3D" id="3.40.50.720">
    <property type="entry name" value="NAD(P)-binding Rossmann-like Domain"/>
    <property type="match status" value="1"/>
</dbReference>
<dbReference type="SUPFAM" id="SSF75615">
    <property type="entry name" value="Siroheme synthase middle domains-like"/>
    <property type="match status" value="1"/>
</dbReference>
<evidence type="ECO:0000256" key="3">
    <source>
        <dbReference type="ARBA" id="ARBA00022573"/>
    </source>
</evidence>
<evidence type="ECO:0000313" key="20">
    <source>
        <dbReference type="EMBL" id="SAM05742.1"/>
    </source>
</evidence>
<dbReference type="Gene3D" id="3.30.950.10">
    <property type="entry name" value="Methyltransferase, Cobalt-precorrin-4 Transmethylase, Domain 2"/>
    <property type="match status" value="1"/>
</dbReference>
<keyword evidence="11" id="KW-0456">Lyase</keyword>
<reference evidence="20" key="1">
    <citation type="submission" date="2016-04" db="EMBL/GenBank/DDBJ databases">
        <authorList>
            <person name="Evans L.H."/>
            <person name="Alamgir A."/>
            <person name="Owens N."/>
            <person name="Weber N.D."/>
            <person name="Virtaneva K."/>
            <person name="Barbian K."/>
            <person name="Babar A."/>
            <person name="Rosenke K."/>
        </authorList>
    </citation>
    <scope>NUCLEOTIDE SEQUENCE [LARGE SCALE GENOMIC DNA]</scope>
    <source>
        <strain evidence="20">CBS 101.48</strain>
    </source>
</reference>
<comment type="similarity">
    <text evidence="2">Belongs to the precorrin methyltransferase family.</text>
</comment>
<evidence type="ECO:0000256" key="4">
    <source>
        <dbReference type="ARBA" id="ARBA00022603"/>
    </source>
</evidence>
<protein>
    <submittedName>
        <fullName evidence="20">Uncharacterized protein</fullName>
    </submittedName>
</protein>
<dbReference type="Proteomes" id="UP000078561">
    <property type="component" value="Unassembled WGS sequence"/>
</dbReference>
<organism evidence="20">
    <name type="scientific">Absidia glauca</name>
    <name type="common">Pin mould</name>
    <dbReference type="NCBI Taxonomy" id="4829"/>
    <lineage>
        <taxon>Eukaryota</taxon>
        <taxon>Fungi</taxon>
        <taxon>Fungi incertae sedis</taxon>
        <taxon>Mucoromycota</taxon>
        <taxon>Mucoromycotina</taxon>
        <taxon>Mucoromycetes</taxon>
        <taxon>Mucorales</taxon>
        <taxon>Cunninghamellaceae</taxon>
        <taxon>Absidia</taxon>
    </lineage>
</organism>
<proteinExistence type="inferred from homology"/>
<dbReference type="InterPro" id="IPR000878">
    <property type="entry name" value="4pyrrol_Mease"/>
</dbReference>
<dbReference type="PANTHER" id="PTHR45790:SF6">
    <property type="entry name" value="UROPORPHYRINOGEN-III C-METHYLTRANSFERASE"/>
    <property type="match status" value="1"/>
</dbReference>
<keyword evidence="10" id="KW-0486">Methionine biosynthesis</keyword>
<evidence type="ECO:0000256" key="13">
    <source>
        <dbReference type="ARBA" id="ARBA00023268"/>
    </source>
</evidence>
<dbReference type="OrthoDB" id="508204at2759"/>
<keyword evidence="6" id="KW-0808">Transferase</keyword>
<evidence type="ECO:0000256" key="15">
    <source>
        <dbReference type="ARBA" id="ARBA00052360"/>
    </source>
</evidence>
<name>A0A168QXX7_ABSGL</name>
<dbReference type="SUPFAM" id="SSF51735">
    <property type="entry name" value="NAD(P)-binding Rossmann-fold domains"/>
    <property type="match status" value="1"/>
</dbReference>
<dbReference type="CDD" id="cd11642">
    <property type="entry name" value="SUMT"/>
    <property type="match status" value="1"/>
</dbReference>
<evidence type="ECO:0000256" key="6">
    <source>
        <dbReference type="ARBA" id="ARBA00022679"/>
    </source>
</evidence>